<gene>
    <name evidence="2" type="ORF">C0Q70_06907</name>
</gene>
<dbReference type="AlphaFoldDB" id="A0A2T7PDJ8"/>
<keyword evidence="3" id="KW-1185">Reference proteome</keyword>
<accession>A0A2T7PDJ8</accession>
<feature type="region of interest" description="Disordered" evidence="1">
    <location>
        <begin position="35"/>
        <end position="72"/>
    </location>
</feature>
<feature type="compositionally biased region" description="Basic and acidic residues" evidence="1">
    <location>
        <begin position="54"/>
        <end position="72"/>
    </location>
</feature>
<sequence>MALTPNGHCQASADHVTVEVPSLIFRQLAARLANQPSTSYLPTCRASGHRPAREKKPNGGKDSQSKPTHEEN</sequence>
<dbReference type="Proteomes" id="UP000245119">
    <property type="component" value="Linkage Group LG4"/>
</dbReference>
<name>A0A2T7PDJ8_POMCA</name>
<evidence type="ECO:0000313" key="2">
    <source>
        <dbReference type="EMBL" id="PVD31495.1"/>
    </source>
</evidence>
<organism evidence="2 3">
    <name type="scientific">Pomacea canaliculata</name>
    <name type="common">Golden apple snail</name>
    <dbReference type="NCBI Taxonomy" id="400727"/>
    <lineage>
        <taxon>Eukaryota</taxon>
        <taxon>Metazoa</taxon>
        <taxon>Spiralia</taxon>
        <taxon>Lophotrochozoa</taxon>
        <taxon>Mollusca</taxon>
        <taxon>Gastropoda</taxon>
        <taxon>Caenogastropoda</taxon>
        <taxon>Architaenioglossa</taxon>
        <taxon>Ampullarioidea</taxon>
        <taxon>Ampullariidae</taxon>
        <taxon>Pomacea</taxon>
    </lineage>
</organism>
<reference evidence="2 3" key="1">
    <citation type="submission" date="2018-04" db="EMBL/GenBank/DDBJ databases">
        <title>The genome of golden apple snail Pomacea canaliculata provides insight into stress tolerance and invasive adaptation.</title>
        <authorList>
            <person name="Liu C."/>
            <person name="Liu B."/>
            <person name="Ren Y."/>
            <person name="Zhang Y."/>
            <person name="Wang H."/>
            <person name="Li S."/>
            <person name="Jiang F."/>
            <person name="Yin L."/>
            <person name="Zhang G."/>
            <person name="Qian W."/>
            <person name="Fan W."/>
        </authorList>
    </citation>
    <scope>NUCLEOTIDE SEQUENCE [LARGE SCALE GENOMIC DNA]</scope>
    <source>
        <strain evidence="2">SZHN2017</strain>
        <tissue evidence="2">Muscle</tissue>
    </source>
</reference>
<evidence type="ECO:0000256" key="1">
    <source>
        <dbReference type="SAM" id="MobiDB-lite"/>
    </source>
</evidence>
<comment type="caution">
    <text evidence="2">The sequence shown here is derived from an EMBL/GenBank/DDBJ whole genome shotgun (WGS) entry which is preliminary data.</text>
</comment>
<proteinExistence type="predicted"/>
<protein>
    <submittedName>
        <fullName evidence="2">Uncharacterized protein</fullName>
    </submittedName>
</protein>
<dbReference type="EMBL" id="PZQS01000004">
    <property type="protein sequence ID" value="PVD31495.1"/>
    <property type="molecule type" value="Genomic_DNA"/>
</dbReference>
<evidence type="ECO:0000313" key="3">
    <source>
        <dbReference type="Proteomes" id="UP000245119"/>
    </source>
</evidence>